<dbReference type="Pfam" id="PF02996">
    <property type="entry name" value="Prefoldin"/>
    <property type="match status" value="1"/>
</dbReference>
<keyword evidence="4" id="KW-1185">Reference proteome</keyword>
<dbReference type="GO" id="GO:0032153">
    <property type="term" value="C:cell division site"/>
    <property type="evidence" value="ECO:0007669"/>
    <property type="project" value="EnsemblFungi"/>
</dbReference>
<dbReference type="EMBL" id="KQ964427">
    <property type="protein sequence ID" value="KXN74140.1"/>
    <property type="molecule type" value="Genomic_DNA"/>
</dbReference>
<dbReference type="CDD" id="cd23157">
    <property type="entry name" value="Prefoldin_5"/>
    <property type="match status" value="1"/>
</dbReference>
<dbReference type="GO" id="GO:0005737">
    <property type="term" value="C:cytoplasm"/>
    <property type="evidence" value="ECO:0007669"/>
    <property type="project" value="TreeGrafter"/>
</dbReference>
<dbReference type="OrthoDB" id="10267474at2759"/>
<reference evidence="3 4" key="1">
    <citation type="journal article" date="2015" name="Genome Biol. Evol.">
        <title>Phylogenomic analyses indicate that early fungi evolved digesting cell walls of algal ancestors of land plants.</title>
        <authorList>
            <person name="Chang Y."/>
            <person name="Wang S."/>
            <person name="Sekimoto S."/>
            <person name="Aerts A.L."/>
            <person name="Choi C."/>
            <person name="Clum A."/>
            <person name="LaButti K.M."/>
            <person name="Lindquist E.A."/>
            <person name="Yee Ngan C."/>
            <person name="Ohm R.A."/>
            <person name="Salamov A.A."/>
            <person name="Grigoriev I.V."/>
            <person name="Spatafora J.W."/>
            <person name="Berbee M.L."/>
        </authorList>
    </citation>
    <scope>NUCLEOTIDE SEQUENCE [LARGE SCALE GENOMIC DNA]</scope>
    <source>
        <strain evidence="3 4">NRRL 28638</strain>
    </source>
</reference>
<dbReference type="GO" id="GO:0006457">
    <property type="term" value="P:protein folding"/>
    <property type="evidence" value="ECO:0007669"/>
    <property type="project" value="InterPro"/>
</dbReference>
<dbReference type="InterPro" id="IPR011599">
    <property type="entry name" value="PFD_alpha_archaea"/>
</dbReference>
<sequence length="156" mass="17456">MAKPQEKQELIDLTSLPLPTLKQVRTQLDEEISVLSNSFSQLKRAQSTFADCGSCLQNLKGAEEDQKMLIPLTSSLYVPGQVKDIEKVIIDVGTGYYVEKTLDEGIKYFDEKTEFIGNGLKDLEQNITGKQSNMDVVLQVINMKTQQAQQAQAKQN</sequence>
<evidence type="ECO:0000256" key="1">
    <source>
        <dbReference type="ARBA" id="ARBA00010048"/>
    </source>
</evidence>
<dbReference type="SUPFAM" id="SSF46579">
    <property type="entry name" value="Prefoldin"/>
    <property type="match status" value="1"/>
</dbReference>
<evidence type="ECO:0000313" key="4">
    <source>
        <dbReference type="Proteomes" id="UP000070444"/>
    </source>
</evidence>
<dbReference type="Proteomes" id="UP000070444">
    <property type="component" value="Unassembled WGS sequence"/>
</dbReference>
<protein>
    <submittedName>
        <fullName evidence="3">Prefoldin alpha subunit</fullName>
    </submittedName>
</protein>
<dbReference type="FunFam" id="1.10.287.370:FF:000004">
    <property type="entry name" value="Probable prefoldin subunit 5"/>
    <property type="match status" value="1"/>
</dbReference>
<dbReference type="InterPro" id="IPR004127">
    <property type="entry name" value="Prefoldin_subunit_alpha"/>
</dbReference>
<dbReference type="InterPro" id="IPR009053">
    <property type="entry name" value="Prefoldin"/>
</dbReference>
<dbReference type="GO" id="GO:0051286">
    <property type="term" value="C:cell tip"/>
    <property type="evidence" value="ECO:0007669"/>
    <property type="project" value="EnsemblFungi"/>
</dbReference>
<dbReference type="AlphaFoldDB" id="A0A137PGP0"/>
<dbReference type="PANTHER" id="PTHR12674">
    <property type="entry name" value="PREFOLDIN SUBUNIT 5"/>
    <property type="match status" value="1"/>
</dbReference>
<evidence type="ECO:0000313" key="3">
    <source>
        <dbReference type="EMBL" id="KXN74140.1"/>
    </source>
</evidence>
<proteinExistence type="inferred from homology"/>
<dbReference type="GO" id="GO:1990113">
    <property type="term" value="P:RNA polymerase I assembly"/>
    <property type="evidence" value="ECO:0007669"/>
    <property type="project" value="TreeGrafter"/>
</dbReference>
<dbReference type="GO" id="GO:1990114">
    <property type="term" value="P:RNA polymerase II core complex assembly"/>
    <property type="evidence" value="ECO:0007669"/>
    <property type="project" value="TreeGrafter"/>
</dbReference>
<accession>A0A137PGP0</accession>
<evidence type="ECO:0000256" key="2">
    <source>
        <dbReference type="ARBA" id="ARBA00023186"/>
    </source>
</evidence>
<dbReference type="GO" id="GO:0051082">
    <property type="term" value="F:unfolded protein binding"/>
    <property type="evidence" value="ECO:0007669"/>
    <property type="project" value="InterPro"/>
</dbReference>
<dbReference type="Gene3D" id="1.10.287.370">
    <property type="match status" value="1"/>
</dbReference>
<organism evidence="3 4">
    <name type="scientific">Conidiobolus coronatus (strain ATCC 28846 / CBS 209.66 / NRRL 28638)</name>
    <name type="common">Delacroixia coronata</name>
    <dbReference type="NCBI Taxonomy" id="796925"/>
    <lineage>
        <taxon>Eukaryota</taxon>
        <taxon>Fungi</taxon>
        <taxon>Fungi incertae sedis</taxon>
        <taxon>Zoopagomycota</taxon>
        <taxon>Entomophthoromycotina</taxon>
        <taxon>Entomophthoromycetes</taxon>
        <taxon>Entomophthorales</taxon>
        <taxon>Ancylistaceae</taxon>
        <taxon>Conidiobolus</taxon>
    </lineage>
</organism>
<dbReference type="GO" id="GO:0016272">
    <property type="term" value="C:prefoldin complex"/>
    <property type="evidence" value="ECO:0007669"/>
    <property type="project" value="InterPro"/>
</dbReference>
<dbReference type="OMA" id="QAKFKAC"/>
<dbReference type="STRING" id="796925.A0A137PGP0"/>
<comment type="similarity">
    <text evidence="1">Belongs to the prefoldin subunit alpha family.</text>
</comment>
<dbReference type="PANTHER" id="PTHR12674:SF2">
    <property type="entry name" value="PREFOLDIN SUBUNIT 5"/>
    <property type="match status" value="1"/>
</dbReference>
<gene>
    <name evidence="3" type="ORF">CONCODRAFT_35048</name>
</gene>
<dbReference type="GO" id="GO:1990115">
    <property type="term" value="P:RNA polymerase III assembly"/>
    <property type="evidence" value="ECO:0007669"/>
    <property type="project" value="TreeGrafter"/>
</dbReference>
<dbReference type="NCBIfam" id="TIGR00293">
    <property type="entry name" value="prefoldin subunit alpha"/>
    <property type="match status" value="1"/>
</dbReference>
<name>A0A137PGP0_CONC2</name>
<keyword evidence="2" id="KW-0143">Chaperone</keyword>